<evidence type="ECO:0000313" key="1">
    <source>
        <dbReference type="EMBL" id="BDU01282.1"/>
    </source>
</evidence>
<accession>A0ABM8D1R4</accession>
<proteinExistence type="predicted"/>
<dbReference type="Proteomes" id="UP001317870">
    <property type="component" value="Chromosome"/>
</dbReference>
<keyword evidence="2" id="KW-1185">Reference proteome</keyword>
<gene>
    <name evidence="1" type="ORF">IFM12276_43100</name>
</gene>
<evidence type="ECO:0008006" key="3">
    <source>
        <dbReference type="Google" id="ProtNLM"/>
    </source>
</evidence>
<reference evidence="1 2" key="1">
    <citation type="submission" date="2022-11" db="EMBL/GenBank/DDBJ databases">
        <title>Genome Sequencing of Nocardia sp. ON39_IFM12276 and assembly.</title>
        <authorList>
            <person name="Shimojima M."/>
            <person name="Toyokawa M."/>
            <person name="Uesaka K."/>
        </authorList>
    </citation>
    <scope>NUCLEOTIDE SEQUENCE [LARGE SCALE GENOMIC DNA]</scope>
    <source>
        <strain evidence="1 2">IFM 12276</strain>
    </source>
</reference>
<evidence type="ECO:0000313" key="2">
    <source>
        <dbReference type="Proteomes" id="UP001317870"/>
    </source>
</evidence>
<name>A0ABM8D1R4_9NOCA</name>
<dbReference type="EMBL" id="AP026978">
    <property type="protein sequence ID" value="BDU01282.1"/>
    <property type="molecule type" value="Genomic_DNA"/>
</dbReference>
<protein>
    <recommendedName>
        <fullName evidence="3">ABM domain-containing protein</fullName>
    </recommendedName>
</protein>
<sequence>MTTIVHIDDTVRDYETWKPAFDGLEQFFAEAGARNCRVARFTHNPNRVLVELDFDTMAEAEAFRDSLHKLIDLPRTQMLLVSHEVSLLELIDDRHLTVRASS</sequence>
<organism evidence="1 2">
    <name type="scientific">Nocardia sputorum</name>
    <dbReference type="NCBI Taxonomy" id="2984338"/>
    <lineage>
        <taxon>Bacteria</taxon>
        <taxon>Bacillati</taxon>
        <taxon>Actinomycetota</taxon>
        <taxon>Actinomycetes</taxon>
        <taxon>Mycobacteriales</taxon>
        <taxon>Nocardiaceae</taxon>
        <taxon>Nocardia</taxon>
    </lineage>
</organism>
<dbReference type="RefSeq" id="WP_281874410.1">
    <property type="nucleotide sequence ID" value="NZ_AP026976.1"/>
</dbReference>